<dbReference type="RefSeq" id="WP_332919383.1">
    <property type="nucleotide sequence ID" value="NZ_AP025292.1"/>
</dbReference>
<evidence type="ECO:0000256" key="5">
    <source>
        <dbReference type="ARBA" id="ARBA00022989"/>
    </source>
</evidence>
<organism evidence="10 11">
    <name type="scientific">Persicobacter psychrovividus</name>
    <dbReference type="NCBI Taxonomy" id="387638"/>
    <lineage>
        <taxon>Bacteria</taxon>
        <taxon>Pseudomonadati</taxon>
        <taxon>Bacteroidota</taxon>
        <taxon>Cytophagia</taxon>
        <taxon>Cytophagales</taxon>
        <taxon>Persicobacteraceae</taxon>
        <taxon>Persicobacter</taxon>
    </lineage>
</organism>
<comment type="similarity">
    <text evidence="2">Belongs to the ABC-4 integral membrane protein family. LolC/E subfamily.</text>
</comment>
<evidence type="ECO:0000256" key="3">
    <source>
        <dbReference type="ARBA" id="ARBA00022475"/>
    </source>
</evidence>
<feature type="transmembrane region" description="Helical" evidence="7">
    <location>
        <begin position="322"/>
        <end position="347"/>
    </location>
</feature>
<dbReference type="InterPro" id="IPR051447">
    <property type="entry name" value="Lipoprotein-release_system"/>
</dbReference>
<evidence type="ECO:0000259" key="9">
    <source>
        <dbReference type="Pfam" id="PF12704"/>
    </source>
</evidence>
<dbReference type="PANTHER" id="PTHR30489:SF0">
    <property type="entry name" value="LIPOPROTEIN-RELEASING SYSTEM TRANSMEMBRANE PROTEIN LOLE"/>
    <property type="match status" value="1"/>
</dbReference>
<evidence type="ECO:0000256" key="6">
    <source>
        <dbReference type="ARBA" id="ARBA00023136"/>
    </source>
</evidence>
<name>A0ABN6L3Z0_9BACT</name>
<dbReference type="InterPro" id="IPR003838">
    <property type="entry name" value="ABC3_permease_C"/>
</dbReference>
<keyword evidence="4 7" id="KW-0812">Transmembrane</keyword>
<dbReference type="Pfam" id="PF12704">
    <property type="entry name" value="MacB_PCD"/>
    <property type="match status" value="1"/>
</dbReference>
<evidence type="ECO:0000259" key="8">
    <source>
        <dbReference type="Pfam" id="PF02687"/>
    </source>
</evidence>
<feature type="transmembrane region" description="Helical" evidence="7">
    <location>
        <begin position="367"/>
        <end position="390"/>
    </location>
</feature>
<feature type="transmembrane region" description="Helical" evidence="7">
    <location>
        <begin position="20"/>
        <end position="46"/>
    </location>
</feature>
<evidence type="ECO:0000256" key="4">
    <source>
        <dbReference type="ARBA" id="ARBA00022692"/>
    </source>
</evidence>
<evidence type="ECO:0000256" key="7">
    <source>
        <dbReference type="SAM" id="Phobius"/>
    </source>
</evidence>
<keyword evidence="6 7" id="KW-0472">Membrane</keyword>
<dbReference type="InterPro" id="IPR025857">
    <property type="entry name" value="MacB_PCD"/>
</dbReference>
<evidence type="ECO:0000256" key="2">
    <source>
        <dbReference type="ARBA" id="ARBA00005236"/>
    </source>
</evidence>
<accession>A0ABN6L3Z0</accession>
<comment type="subcellular location">
    <subcellularLocation>
        <location evidence="1">Cell membrane</location>
        <topology evidence="1">Multi-pass membrane protein</topology>
    </subcellularLocation>
</comment>
<keyword evidence="5 7" id="KW-1133">Transmembrane helix</keyword>
<feature type="domain" description="ABC3 transporter permease C-terminal" evidence="8">
    <location>
        <begin position="278"/>
        <end position="400"/>
    </location>
</feature>
<sequence length="408" mass="46183">MNTSFFIASRYFKSKKKNSFISMISMFSMFEVAVVTMALVIVLSVYNGMSEMIKDLYNTFDPELKVVPAHGKSFELDSLTMQQIHALQGVSVVTEVIEDNAFVRYRNAQVVVTMKGVSDNYVDQHRLDSMVVEGSFKLQDGHKNYAVIGRGVRNVLSLSLKNDFYPLQFFYPKRGKVNSIDPTKLTNRLIIAPAGVFAIERKFDYNYVFVPLNFAANLLEYGKRRTALEIQVVPKRAVPDVEQALKKLLGKDFIVQNQDEQHAEMIRVLKLEKFFVFLAFAFIIAVASFTILFTLSMLAIEKKKDIAVLYTLGATRDEIKKIFLFEGMLIAVTGAVIGLVLGYGILYMQETYGLIKMGMQTAIFDAYPVKIIWSDFFMVASSLIGITVLASYRPAVMATKYDDNRLLQ</sequence>
<gene>
    <name evidence="10" type="ORF">PEPS_00200</name>
</gene>
<keyword evidence="11" id="KW-1185">Reference proteome</keyword>
<feature type="domain" description="MacB-like periplasmic core" evidence="9">
    <location>
        <begin position="27"/>
        <end position="247"/>
    </location>
</feature>
<evidence type="ECO:0000313" key="11">
    <source>
        <dbReference type="Proteomes" id="UP001354989"/>
    </source>
</evidence>
<reference evidence="10 11" key="1">
    <citation type="submission" date="2021-12" db="EMBL/GenBank/DDBJ databases">
        <title>Genome sequencing of bacteria with rrn-lacking chromosome and rrn-plasmid.</title>
        <authorList>
            <person name="Anda M."/>
            <person name="Iwasaki W."/>
        </authorList>
    </citation>
    <scope>NUCLEOTIDE SEQUENCE [LARGE SCALE GENOMIC DNA]</scope>
    <source>
        <strain evidence="10 11">NBRC 101262</strain>
    </source>
</reference>
<keyword evidence="3" id="KW-1003">Cell membrane</keyword>
<dbReference type="PANTHER" id="PTHR30489">
    <property type="entry name" value="LIPOPROTEIN-RELEASING SYSTEM TRANSMEMBRANE PROTEIN LOLE"/>
    <property type="match status" value="1"/>
</dbReference>
<dbReference type="Pfam" id="PF02687">
    <property type="entry name" value="FtsX"/>
    <property type="match status" value="1"/>
</dbReference>
<protein>
    <submittedName>
        <fullName evidence="10">Membrane protein</fullName>
    </submittedName>
</protein>
<evidence type="ECO:0000313" key="10">
    <source>
        <dbReference type="EMBL" id="BDC97739.1"/>
    </source>
</evidence>
<feature type="transmembrane region" description="Helical" evidence="7">
    <location>
        <begin position="274"/>
        <end position="301"/>
    </location>
</feature>
<evidence type="ECO:0000256" key="1">
    <source>
        <dbReference type="ARBA" id="ARBA00004651"/>
    </source>
</evidence>
<dbReference type="Proteomes" id="UP001354989">
    <property type="component" value="Chromosome"/>
</dbReference>
<proteinExistence type="inferred from homology"/>
<dbReference type="EMBL" id="AP025292">
    <property type="protein sequence ID" value="BDC97739.1"/>
    <property type="molecule type" value="Genomic_DNA"/>
</dbReference>